<evidence type="ECO:0000256" key="2">
    <source>
        <dbReference type="SAM" id="Phobius"/>
    </source>
</evidence>
<evidence type="ECO:0000256" key="1">
    <source>
        <dbReference type="SAM" id="MobiDB-lite"/>
    </source>
</evidence>
<keyword evidence="2" id="KW-0472">Membrane</keyword>
<name>A0A7G2C4M0_9TRYP</name>
<keyword evidence="4" id="KW-1185">Reference proteome</keyword>
<feature type="region of interest" description="Disordered" evidence="1">
    <location>
        <begin position="70"/>
        <end position="117"/>
    </location>
</feature>
<dbReference type="AlphaFoldDB" id="A0A7G2C4M0"/>
<protein>
    <submittedName>
        <fullName evidence="3">Uncharacterized protein</fullName>
    </submittedName>
</protein>
<reference evidence="3 4" key="1">
    <citation type="submission" date="2020-08" db="EMBL/GenBank/DDBJ databases">
        <authorList>
            <person name="Newling K."/>
            <person name="Davey J."/>
            <person name="Forrester S."/>
        </authorList>
    </citation>
    <scope>NUCLEOTIDE SEQUENCE [LARGE SCALE GENOMIC DNA]</scope>
    <source>
        <strain evidence="4">Crithidia deanei Carvalho (ATCC PRA-265)</strain>
    </source>
</reference>
<sequence length="164" mass="17968">MSVIALSHDSDYPTVTPEEEVDIHDEIQSFLSSSGVSSPLSKSTSIDHFPSFSGGRSAERHSFVNIHHSVVSHSAGVSPTGGKHTRKRRDSDSLRRKRKESTEVPSAAVAHRSGSAAVPSPSIRDPYLTVEELLRIPCEEVESYPILSTLLIIALTSYLYYLFS</sequence>
<evidence type="ECO:0000313" key="3">
    <source>
        <dbReference type="EMBL" id="CAD2213673.1"/>
    </source>
</evidence>
<gene>
    <name evidence="3" type="ORF">ADEAN_000111600</name>
</gene>
<proteinExistence type="predicted"/>
<keyword evidence="2" id="KW-0812">Transmembrane</keyword>
<dbReference type="EMBL" id="LR877146">
    <property type="protein sequence ID" value="CAD2213673.1"/>
    <property type="molecule type" value="Genomic_DNA"/>
</dbReference>
<evidence type="ECO:0000313" key="4">
    <source>
        <dbReference type="Proteomes" id="UP000515908"/>
    </source>
</evidence>
<keyword evidence="2" id="KW-1133">Transmembrane helix</keyword>
<organism evidence="3 4">
    <name type="scientific">Angomonas deanei</name>
    <dbReference type="NCBI Taxonomy" id="59799"/>
    <lineage>
        <taxon>Eukaryota</taxon>
        <taxon>Discoba</taxon>
        <taxon>Euglenozoa</taxon>
        <taxon>Kinetoplastea</taxon>
        <taxon>Metakinetoplastina</taxon>
        <taxon>Trypanosomatida</taxon>
        <taxon>Trypanosomatidae</taxon>
        <taxon>Strigomonadinae</taxon>
        <taxon>Angomonas</taxon>
    </lineage>
</organism>
<dbReference type="Proteomes" id="UP000515908">
    <property type="component" value="Chromosome 02"/>
</dbReference>
<accession>A0A7G2C4M0</accession>
<dbReference type="VEuPathDB" id="TriTrypDB:ADEAN_000111600"/>
<feature type="transmembrane region" description="Helical" evidence="2">
    <location>
        <begin position="144"/>
        <end position="163"/>
    </location>
</feature>